<name>A0AAV1SJ21_9ROSI</name>
<sequence length="104" mass="11667">MARKVVVEKGVHDYRRKEVDGQSFVREGETARQPENALVGGSPTSWTILEWVPSWWTQYDLLALYTMSVGPSTRIQPQRSVDGGPGGIPYIFVSFRALGQKKVD</sequence>
<protein>
    <submittedName>
        <fullName evidence="1">Uncharacterized protein</fullName>
    </submittedName>
</protein>
<dbReference type="EMBL" id="CAWUPB010001184">
    <property type="protein sequence ID" value="CAK7350435.1"/>
    <property type="molecule type" value="Genomic_DNA"/>
</dbReference>
<accession>A0AAV1SJ21</accession>
<evidence type="ECO:0000313" key="2">
    <source>
        <dbReference type="Proteomes" id="UP001314170"/>
    </source>
</evidence>
<comment type="caution">
    <text evidence="1">The sequence shown here is derived from an EMBL/GenBank/DDBJ whole genome shotgun (WGS) entry which is preliminary data.</text>
</comment>
<proteinExistence type="predicted"/>
<dbReference type="AlphaFoldDB" id="A0AAV1SJ21"/>
<reference evidence="1 2" key="1">
    <citation type="submission" date="2024-01" db="EMBL/GenBank/DDBJ databases">
        <authorList>
            <person name="Waweru B."/>
        </authorList>
    </citation>
    <scope>NUCLEOTIDE SEQUENCE [LARGE SCALE GENOMIC DNA]</scope>
</reference>
<keyword evidence="2" id="KW-1185">Reference proteome</keyword>
<organism evidence="1 2">
    <name type="scientific">Dovyalis caffra</name>
    <dbReference type="NCBI Taxonomy" id="77055"/>
    <lineage>
        <taxon>Eukaryota</taxon>
        <taxon>Viridiplantae</taxon>
        <taxon>Streptophyta</taxon>
        <taxon>Embryophyta</taxon>
        <taxon>Tracheophyta</taxon>
        <taxon>Spermatophyta</taxon>
        <taxon>Magnoliopsida</taxon>
        <taxon>eudicotyledons</taxon>
        <taxon>Gunneridae</taxon>
        <taxon>Pentapetalae</taxon>
        <taxon>rosids</taxon>
        <taxon>fabids</taxon>
        <taxon>Malpighiales</taxon>
        <taxon>Salicaceae</taxon>
        <taxon>Flacourtieae</taxon>
        <taxon>Dovyalis</taxon>
    </lineage>
</organism>
<gene>
    <name evidence="1" type="ORF">DCAF_LOCUS23166</name>
</gene>
<dbReference type="Proteomes" id="UP001314170">
    <property type="component" value="Unassembled WGS sequence"/>
</dbReference>
<evidence type="ECO:0000313" key="1">
    <source>
        <dbReference type="EMBL" id="CAK7350435.1"/>
    </source>
</evidence>